<evidence type="ECO:0000256" key="5">
    <source>
        <dbReference type="ARBA" id="ARBA00022741"/>
    </source>
</evidence>
<name>A0A5Q0HB32_SACSY</name>
<dbReference type="EMBL" id="CP034550">
    <property type="protein sequence ID" value="QFZ23020.1"/>
    <property type="molecule type" value="Genomic_DNA"/>
</dbReference>
<keyword evidence="4" id="KW-0808">Transferase</keyword>
<dbReference type="PANTHER" id="PTHR24421:SF10">
    <property type="entry name" value="NITRATE_NITRITE SENSOR PROTEIN NARQ"/>
    <property type="match status" value="1"/>
</dbReference>
<dbReference type="EC" id="2.7.13.3" evidence="2"/>
<dbReference type="GO" id="GO:0046983">
    <property type="term" value="F:protein dimerization activity"/>
    <property type="evidence" value="ECO:0007669"/>
    <property type="project" value="InterPro"/>
</dbReference>
<dbReference type="AlphaFoldDB" id="A0A5Q0HB32"/>
<feature type="transmembrane region" description="Helical" evidence="11">
    <location>
        <begin position="146"/>
        <end position="163"/>
    </location>
</feature>
<keyword evidence="6" id="KW-0418">Kinase</keyword>
<dbReference type="SMART" id="SM00387">
    <property type="entry name" value="HATPase_c"/>
    <property type="match status" value="1"/>
</dbReference>
<feature type="domain" description="Histidine kinase/HSP90-like ATPase" evidence="12">
    <location>
        <begin position="578"/>
        <end position="665"/>
    </location>
</feature>
<dbReference type="Pfam" id="PF07730">
    <property type="entry name" value="HisKA_3"/>
    <property type="match status" value="1"/>
</dbReference>
<dbReference type="PANTHER" id="PTHR24421">
    <property type="entry name" value="NITRATE/NITRITE SENSOR PROTEIN NARX-RELATED"/>
    <property type="match status" value="1"/>
</dbReference>
<dbReference type="InterPro" id="IPR011712">
    <property type="entry name" value="Sig_transdc_His_kin_sub3_dim/P"/>
</dbReference>
<evidence type="ECO:0000256" key="6">
    <source>
        <dbReference type="ARBA" id="ARBA00022777"/>
    </source>
</evidence>
<dbReference type="InterPro" id="IPR036890">
    <property type="entry name" value="HATPase_C_sf"/>
</dbReference>
<feature type="transmembrane region" description="Helical" evidence="11">
    <location>
        <begin position="205"/>
        <end position="226"/>
    </location>
</feature>
<keyword evidence="3" id="KW-0597">Phosphoprotein</keyword>
<proteinExistence type="predicted"/>
<keyword evidence="11" id="KW-0472">Membrane</keyword>
<feature type="transmembrane region" description="Helical" evidence="11">
    <location>
        <begin position="23"/>
        <end position="43"/>
    </location>
</feature>
<evidence type="ECO:0000256" key="3">
    <source>
        <dbReference type="ARBA" id="ARBA00022553"/>
    </source>
</evidence>
<reference evidence="14" key="1">
    <citation type="journal article" date="2021" name="Curr. Microbiol.">
        <title>Complete genome of nocamycin-producing strain Saccharothrix syringae NRRL B-16468 reveals the biosynthetic potential for secondary metabolites.</title>
        <authorList>
            <person name="Mo X."/>
            <person name="Yang S."/>
        </authorList>
    </citation>
    <scope>NUCLEOTIDE SEQUENCE [LARGE SCALE GENOMIC DNA]</scope>
    <source>
        <strain evidence="14">ATCC 51364 / DSM 43886 / JCM 6844 / KCTC 9398 / NBRC 14523 / NRRL B-16468 / INA 2240</strain>
    </source>
</reference>
<keyword evidence="8" id="KW-0902">Two-component regulatory system</keyword>
<evidence type="ECO:0000256" key="10">
    <source>
        <dbReference type="SAM" id="MobiDB-lite"/>
    </source>
</evidence>
<feature type="transmembrane region" description="Helical" evidence="11">
    <location>
        <begin position="175"/>
        <end position="193"/>
    </location>
</feature>
<feature type="transmembrane region" description="Helical" evidence="11">
    <location>
        <begin position="232"/>
        <end position="253"/>
    </location>
</feature>
<dbReference type="InterPro" id="IPR050482">
    <property type="entry name" value="Sensor_HK_TwoCompSys"/>
</dbReference>
<feature type="region of interest" description="Disordered" evidence="10">
    <location>
        <begin position="647"/>
        <end position="669"/>
    </location>
</feature>
<evidence type="ECO:0000256" key="7">
    <source>
        <dbReference type="ARBA" id="ARBA00022840"/>
    </source>
</evidence>
<dbReference type="Gene3D" id="3.30.450.40">
    <property type="match status" value="1"/>
</dbReference>
<evidence type="ECO:0000256" key="9">
    <source>
        <dbReference type="SAM" id="Coils"/>
    </source>
</evidence>
<keyword evidence="9" id="KW-0175">Coiled coil</keyword>
<keyword evidence="11" id="KW-1133">Transmembrane helix</keyword>
<evidence type="ECO:0000313" key="14">
    <source>
        <dbReference type="Proteomes" id="UP000325787"/>
    </source>
</evidence>
<keyword evidence="11" id="KW-0812">Transmembrane</keyword>
<dbReference type="GO" id="GO:0016020">
    <property type="term" value="C:membrane"/>
    <property type="evidence" value="ECO:0007669"/>
    <property type="project" value="InterPro"/>
</dbReference>
<evidence type="ECO:0000256" key="8">
    <source>
        <dbReference type="ARBA" id="ARBA00023012"/>
    </source>
</evidence>
<evidence type="ECO:0000256" key="1">
    <source>
        <dbReference type="ARBA" id="ARBA00000085"/>
    </source>
</evidence>
<gene>
    <name evidence="13" type="ORF">EKG83_41295</name>
</gene>
<evidence type="ECO:0000313" key="13">
    <source>
        <dbReference type="EMBL" id="QFZ23020.1"/>
    </source>
</evidence>
<dbReference type="RefSeq" id="WP_153278758.1">
    <property type="nucleotide sequence ID" value="NZ_CP034550.1"/>
</dbReference>
<feature type="coiled-coil region" evidence="9">
    <location>
        <begin position="444"/>
        <end position="471"/>
    </location>
</feature>
<keyword evidence="5" id="KW-0547">Nucleotide-binding</keyword>
<dbReference type="SUPFAM" id="SSF55874">
    <property type="entry name" value="ATPase domain of HSP90 chaperone/DNA topoisomerase II/histidine kinase"/>
    <property type="match status" value="1"/>
</dbReference>
<feature type="transmembrane region" description="Helical" evidence="11">
    <location>
        <begin position="114"/>
        <end position="134"/>
    </location>
</feature>
<evidence type="ECO:0000256" key="11">
    <source>
        <dbReference type="SAM" id="Phobius"/>
    </source>
</evidence>
<evidence type="ECO:0000259" key="12">
    <source>
        <dbReference type="SMART" id="SM00387"/>
    </source>
</evidence>
<dbReference type="Gene3D" id="3.30.565.10">
    <property type="entry name" value="Histidine kinase-like ATPase, C-terminal domain"/>
    <property type="match status" value="1"/>
</dbReference>
<dbReference type="SUPFAM" id="SSF55781">
    <property type="entry name" value="GAF domain-like"/>
    <property type="match status" value="1"/>
</dbReference>
<keyword evidence="14" id="KW-1185">Reference proteome</keyword>
<evidence type="ECO:0000256" key="2">
    <source>
        <dbReference type="ARBA" id="ARBA00012438"/>
    </source>
</evidence>
<evidence type="ECO:0000256" key="4">
    <source>
        <dbReference type="ARBA" id="ARBA00022679"/>
    </source>
</evidence>
<feature type="transmembrane region" description="Helical" evidence="11">
    <location>
        <begin position="49"/>
        <end position="70"/>
    </location>
</feature>
<comment type="catalytic activity">
    <reaction evidence="1">
        <text>ATP + protein L-histidine = ADP + protein N-phospho-L-histidine.</text>
        <dbReference type="EC" id="2.7.13.3"/>
    </reaction>
</comment>
<organism evidence="13 14">
    <name type="scientific">Saccharothrix syringae</name>
    <name type="common">Nocardiopsis syringae</name>
    <dbReference type="NCBI Taxonomy" id="103733"/>
    <lineage>
        <taxon>Bacteria</taxon>
        <taxon>Bacillati</taxon>
        <taxon>Actinomycetota</taxon>
        <taxon>Actinomycetes</taxon>
        <taxon>Pseudonocardiales</taxon>
        <taxon>Pseudonocardiaceae</taxon>
        <taxon>Saccharothrix</taxon>
    </lineage>
</organism>
<keyword evidence="7" id="KW-0067">ATP-binding</keyword>
<dbReference type="InterPro" id="IPR003594">
    <property type="entry name" value="HATPase_dom"/>
</dbReference>
<sequence length="669" mass="71882">MESGIGEIVASGRGGSYRSPTRWTWAAAVAGAAAVGCSVVMAPVAYGPLALAVALAGPLPCHLVGVFAWWHVREHPVARRMVGASALFAVVIAFALAAPAVIGGPGSGHPLPRAVFGALMTTLVVLVVHLLALLPDGRYRFAHERFVLRPLWLLVPLDVLVALTDTRLPLGPVPVGMWVFLLGPVLLVVRCALLPAERRRELRWLLGLALLTAAVVAAPLVLSSLLPGRSGASVALVLVATVVVPGTLVLAALHRRMLDVDIEVRRSTRYRGLWLVIALWCVGLVVLLSLTASAYLPVGLAVPATIAATLLAEPLRARLTRAAALWVYGRRPTGQELLVRFGATLEQVFNPRALATELARSLHDALDLRWARVSLDTADQPTGTAGEVDDAPPELRVELRHRDDALGVIECGPRTEGRLTAADRELVETLARQAALAVHNIGLTAQLSDHLARIERQARELEASRARIIHAQHAERRRIQRHLHDGIQQDLVVTVTRLRLARNQLRRAPERADPLLGEVQEDVYRVIEALREVAHRIHPPELTDQGLAAAIRSRARRAPIPVAVHVGPELEIARFTPAVEESAYFLVSEALTNVLKHAEASRASIRLTRAADSLRVEVRDDGVGFPDGVLPTGLFDRADAVGGTLEVTGSPGGGATVQAELPAPEESRA</sequence>
<feature type="transmembrane region" description="Helical" evidence="11">
    <location>
        <begin position="82"/>
        <end position="102"/>
    </location>
</feature>
<dbReference type="GO" id="GO:0000155">
    <property type="term" value="F:phosphorelay sensor kinase activity"/>
    <property type="evidence" value="ECO:0007669"/>
    <property type="project" value="InterPro"/>
</dbReference>
<protein>
    <recommendedName>
        <fullName evidence="2">histidine kinase</fullName>
        <ecNumber evidence="2">2.7.13.3</ecNumber>
    </recommendedName>
</protein>
<dbReference type="Proteomes" id="UP000325787">
    <property type="component" value="Chromosome"/>
</dbReference>
<dbReference type="InterPro" id="IPR029016">
    <property type="entry name" value="GAF-like_dom_sf"/>
</dbReference>
<feature type="transmembrane region" description="Helical" evidence="11">
    <location>
        <begin position="273"/>
        <end position="296"/>
    </location>
</feature>
<dbReference type="KEGG" id="ssyi:EKG83_41295"/>
<accession>A0A5Q0HB32</accession>
<dbReference type="Pfam" id="PF02518">
    <property type="entry name" value="HATPase_c"/>
    <property type="match status" value="1"/>
</dbReference>
<dbReference type="Gene3D" id="1.20.5.1930">
    <property type="match status" value="1"/>
</dbReference>
<dbReference type="GO" id="GO:0005524">
    <property type="term" value="F:ATP binding"/>
    <property type="evidence" value="ECO:0007669"/>
    <property type="project" value="UniProtKB-KW"/>
</dbReference>
<dbReference type="CDD" id="cd16917">
    <property type="entry name" value="HATPase_UhpB-NarQ-NarX-like"/>
    <property type="match status" value="1"/>
</dbReference>